<dbReference type="EMBL" id="MCFG01000003">
    <property type="protein sequence ID" value="ORX87959.1"/>
    <property type="molecule type" value="Genomic_DNA"/>
</dbReference>
<dbReference type="Proteomes" id="UP000193944">
    <property type="component" value="Unassembled WGS sequence"/>
</dbReference>
<feature type="domain" description="J" evidence="3">
    <location>
        <begin position="34"/>
        <end position="96"/>
    </location>
</feature>
<dbReference type="Pfam" id="PF00226">
    <property type="entry name" value="DnaJ"/>
    <property type="match status" value="1"/>
</dbReference>
<feature type="transmembrane region" description="Helical" evidence="2">
    <location>
        <begin position="217"/>
        <end position="234"/>
    </location>
</feature>
<proteinExistence type="predicted"/>
<dbReference type="InterPro" id="IPR036869">
    <property type="entry name" value="J_dom_sf"/>
</dbReference>
<feature type="transmembrane region" description="Helical" evidence="2">
    <location>
        <begin position="346"/>
        <end position="363"/>
    </location>
</feature>
<dbReference type="CDD" id="cd06257">
    <property type="entry name" value="DnaJ"/>
    <property type="match status" value="1"/>
</dbReference>
<feature type="compositionally biased region" description="Basic and acidic residues" evidence="1">
    <location>
        <begin position="1"/>
        <end position="20"/>
    </location>
</feature>
<dbReference type="Gene3D" id="1.10.287.110">
    <property type="entry name" value="DnaJ domain"/>
    <property type="match status" value="1"/>
</dbReference>
<dbReference type="STRING" id="1754192.A0A1Y1XQD4"/>
<feature type="transmembrane region" description="Helical" evidence="2">
    <location>
        <begin position="384"/>
        <end position="412"/>
    </location>
</feature>
<reference evidence="4 5" key="1">
    <citation type="submission" date="2016-08" db="EMBL/GenBank/DDBJ databases">
        <title>A Parts List for Fungal Cellulosomes Revealed by Comparative Genomics.</title>
        <authorList>
            <consortium name="DOE Joint Genome Institute"/>
            <person name="Haitjema C.H."/>
            <person name="Gilmore S.P."/>
            <person name="Henske J.K."/>
            <person name="Solomon K.V."/>
            <person name="De Groot R."/>
            <person name="Kuo A."/>
            <person name="Mondo S.J."/>
            <person name="Salamov A.A."/>
            <person name="Labutti K."/>
            <person name="Zhao Z."/>
            <person name="Chiniquy J."/>
            <person name="Barry K."/>
            <person name="Brewer H.M."/>
            <person name="Purvine S.O."/>
            <person name="Wright A.T."/>
            <person name="Boxma B."/>
            <person name="Van Alen T."/>
            <person name="Hackstein J.H."/>
            <person name="Baker S.E."/>
            <person name="Grigoriev I.V."/>
            <person name="O'Malley M.A."/>
        </authorList>
    </citation>
    <scope>NUCLEOTIDE SEQUENCE [LARGE SCALE GENOMIC DNA]</scope>
    <source>
        <strain evidence="4 5">S4</strain>
    </source>
</reference>
<keyword evidence="2" id="KW-1133">Transmembrane helix</keyword>
<feature type="transmembrane region" description="Helical" evidence="2">
    <location>
        <begin position="240"/>
        <end position="257"/>
    </location>
</feature>
<protein>
    <recommendedName>
        <fullName evidence="3">J domain-containing protein</fullName>
    </recommendedName>
</protein>
<comment type="caution">
    <text evidence="4">The sequence shown here is derived from an EMBL/GenBank/DDBJ whole genome shotgun (WGS) entry which is preliminary data.</text>
</comment>
<dbReference type="InterPro" id="IPR001623">
    <property type="entry name" value="DnaJ_domain"/>
</dbReference>
<gene>
    <name evidence="4" type="ORF">BCR32DRAFT_263831</name>
</gene>
<keyword evidence="5" id="KW-1185">Reference proteome</keyword>
<evidence type="ECO:0000259" key="3">
    <source>
        <dbReference type="PROSITE" id="PS50076"/>
    </source>
</evidence>
<evidence type="ECO:0000313" key="5">
    <source>
        <dbReference type="Proteomes" id="UP000193944"/>
    </source>
</evidence>
<organism evidence="4 5">
    <name type="scientific">Anaeromyces robustus</name>
    <dbReference type="NCBI Taxonomy" id="1754192"/>
    <lineage>
        <taxon>Eukaryota</taxon>
        <taxon>Fungi</taxon>
        <taxon>Fungi incertae sedis</taxon>
        <taxon>Chytridiomycota</taxon>
        <taxon>Chytridiomycota incertae sedis</taxon>
        <taxon>Neocallimastigomycetes</taxon>
        <taxon>Neocallimastigales</taxon>
        <taxon>Neocallimastigaceae</taxon>
        <taxon>Anaeromyces</taxon>
    </lineage>
</organism>
<feature type="transmembrane region" description="Helical" evidence="2">
    <location>
        <begin position="313"/>
        <end position="340"/>
    </location>
</feature>
<evidence type="ECO:0000313" key="4">
    <source>
        <dbReference type="EMBL" id="ORX87959.1"/>
    </source>
</evidence>
<evidence type="ECO:0000256" key="1">
    <source>
        <dbReference type="SAM" id="MobiDB-lite"/>
    </source>
</evidence>
<sequence length="452" mass="51933">MSAEEKQELLPKKDDVEVPSERPTVPVVDYTSKDFYDYLGLKKVASMETIKSTYAELSKKYNPVTNPDEIERYQDIYYSGKNLTNELVKKFSDDYGEISVLLYNLFYEYLPYETNSAYKYVTIGLIIAAFFLVALFCGVVTIQTRMSVFSYKWLYAFIPFLLITTMYLIYSILKTLQDLKKSKCEADKKDKKDKKDEKDKKENCECSGVFKNNISKIVLSGLLTLFQIILSTYLENGKKCYLILACLSYIAFEAIILTKKTLRFLKSVEAIKSGKEIDCPSFQDDIFLKYLIGKANAKCSKEDEKKKDCSSCLIGTLCYSIFYFDIYRIIQVILLGILFYKNPTSHQSLYLIPSFIILFAGIAEKMLKSKIGYISNTKESVINLIKLTIFGFVFINMIVIVITLAFGSFSIYSIVFPLLFELIVVAGFLFGFFPFVLILEYKTKHDELAVPY</sequence>
<reference evidence="4 5" key="2">
    <citation type="submission" date="2016-08" db="EMBL/GenBank/DDBJ databases">
        <title>Pervasive Adenine N6-methylation of Active Genes in Fungi.</title>
        <authorList>
            <consortium name="DOE Joint Genome Institute"/>
            <person name="Mondo S.J."/>
            <person name="Dannebaum R.O."/>
            <person name="Kuo R.C."/>
            <person name="Labutti K."/>
            <person name="Haridas S."/>
            <person name="Kuo A."/>
            <person name="Salamov A."/>
            <person name="Ahrendt S.R."/>
            <person name="Lipzen A."/>
            <person name="Sullivan W."/>
            <person name="Andreopoulos W.B."/>
            <person name="Clum A."/>
            <person name="Lindquist E."/>
            <person name="Daum C."/>
            <person name="Ramamoorthy G.K."/>
            <person name="Gryganskyi A."/>
            <person name="Culley D."/>
            <person name="Magnuson J.K."/>
            <person name="James T.Y."/>
            <person name="O'Malley M.A."/>
            <person name="Stajich J.E."/>
            <person name="Spatafora J.W."/>
            <person name="Visel A."/>
            <person name="Grigoriev I.V."/>
        </authorList>
    </citation>
    <scope>NUCLEOTIDE SEQUENCE [LARGE SCALE GENOMIC DNA]</scope>
    <source>
        <strain evidence="4 5">S4</strain>
    </source>
</reference>
<accession>A0A1Y1XQD4</accession>
<feature type="transmembrane region" description="Helical" evidence="2">
    <location>
        <begin position="120"/>
        <end position="142"/>
    </location>
</feature>
<feature type="transmembrane region" description="Helical" evidence="2">
    <location>
        <begin position="418"/>
        <end position="439"/>
    </location>
</feature>
<dbReference type="PROSITE" id="PS50076">
    <property type="entry name" value="DNAJ_2"/>
    <property type="match status" value="1"/>
</dbReference>
<feature type="region of interest" description="Disordered" evidence="1">
    <location>
        <begin position="1"/>
        <end position="21"/>
    </location>
</feature>
<dbReference type="AlphaFoldDB" id="A0A1Y1XQD4"/>
<name>A0A1Y1XQD4_9FUNG</name>
<feature type="transmembrane region" description="Helical" evidence="2">
    <location>
        <begin position="154"/>
        <end position="173"/>
    </location>
</feature>
<keyword evidence="2" id="KW-0812">Transmembrane</keyword>
<dbReference type="SUPFAM" id="SSF46565">
    <property type="entry name" value="Chaperone J-domain"/>
    <property type="match status" value="1"/>
</dbReference>
<evidence type="ECO:0000256" key="2">
    <source>
        <dbReference type="SAM" id="Phobius"/>
    </source>
</evidence>
<keyword evidence="2" id="KW-0472">Membrane</keyword>
<dbReference type="OrthoDB" id="767702at2759"/>